<sequence length="42" mass="4790">FKVEYLFQLNQLWQPSSQRFLQRLIAIFKASGDTASATLSVS</sequence>
<evidence type="ECO:0000313" key="2">
    <source>
        <dbReference type="Proteomes" id="UP000265520"/>
    </source>
</evidence>
<dbReference type="EMBL" id="LXQA011120450">
    <property type="protein sequence ID" value="MCI85645.1"/>
    <property type="molecule type" value="Genomic_DNA"/>
</dbReference>
<reference evidence="1 2" key="1">
    <citation type="journal article" date="2018" name="Front. Plant Sci.">
        <title>Red Clover (Trifolium pratense) and Zigzag Clover (T. medium) - A Picture of Genomic Similarities and Differences.</title>
        <authorList>
            <person name="Dluhosova J."/>
            <person name="Istvanek J."/>
            <person name="Nedelnik J."/>
            <person name="Repkova J."/>
        </authorList>
    </citation>
    <scope>NUCLEOTIDE SEQUENCE [LARGE SCALE GENOMIC DNA]</scope>
    <source>
        <strain evidence="2">cv. 10/8</strain>
        <tissue evidence="1">Leaf</tissue>
    </source>
</reference>
<evidence type="ECO:0000313" key="1">
    <source>
        <dbReference type="EMBL" id="MCI85645.1"/>
    </source>
</evidence>
<dbReference type="AlphaFoldDB" id="A0A392VFJ8"/>
<organism evidence="1 2">
    <name type="scientific">Trifolium medium</name>
    <dbReference type="NCBI Taxonomy" id="97028"/>
    <lineage>
        <taxon>Eukaryota</taxon>
        <taxon>Viridiplantae</taxon>
        <taxon>Streptophyta</taxon>
        <taxon>Embryophyta</taxon>
        <taxon>Tracheophyta</taxon>
        <taxon>Spermatophyta</taxon>
        <taxon>Magnoliopsida</taxon>
        <taxon>eudicotyledons</taxon>
        <taxon>Gunneridae</taxon>
        <taxon>Pentapetalae</taxon>
        <taxon>rosids</taxon>
        <taxon>fabids</taxon>
        <taxon>Fabales</taxon>
        <taxon>Fabaceae</taxon>
        <taxon>Papilionoideae</taxon>
        <taxon>50 kb inversion clade</taxon>
        <taxon>NPAAA clade</taxon>
        <taxon>Hologalegina</taxon>
        <taxon>IRL clade</taxon>
        <taxon>Trifolieae</taxon>
        <taxon>Trifolium</taxon>
    </lineage>
</organism>
<comment type="caution">
    <text evidence="1">The sequence shown here is derived from an EMBL/GenBank/DDBJ whole genome shotgun (WGS) entry which is preliminary data.</text>
</comment>
<proteinExistence type="predicted"/>
<dbReference type="Proteomes" id="UP000265520">
    <property type="component" value="Unassembled WGS sequence"/>
</dbReference>
<keyword evidence="2" id="KW-1185">Reference proteome</keyword>
<feature type="non-terminal residue" evidence="1">
    <location>
        <position position="1"/>
    </location>
</feature>
<protein>
    <submittedName>
        <fullName evidence="1">Uncharacterized protein</fullName>
    </submittedName>
</protein>
<name>A0A392VFJ8_9FABA</name>
<accession>A0A392VFJ8</accession>